<dbReference type="SUPFAM" id="SSF51161">
    <property type="entry name" value="Trimeric LpxA-like enzymes"/>
    <property type="match status" value="1"/>
</dbReference>
<keyword evidence="1" id="KW-0808">Transferase</keyword>
<evidence type="ECO:0000256" key="2">
    <source>
        <dbReference type="ARBA" id="ARBA00022737"/>
    </source>
</evidence>
<evidence type="ECO:0000259" key="4">
    <source>
        <dbReference type="Pfam" id="PF25087"/>
    </source>
</evidence>
<protein>
    <recommendedName>
        <fullName evidence="4">Mannose-1-phosphate guanyltransferase C-terminal domain-containing protein</fullName>
    </recommendedName>
</protein>
<dbReference type="AlphaFoldDB" id="A0A1F6GSC9"/>
<sequence length="260" mass="28150">MDPLGLANFFDKVPEGPFFKALLSDLTHPWEAVLKIGPALEAHFAGRHSQGSLRANHRSESPEPAYYQQSTQFLTEDLVDQELMIHIGAGTLIEAGVTLKPKTVIESGCQLREGAYIRGNFYAAQGSVIGHTTEVKNSVFFNHVEAGHFTYVGDSLIGANSNLGAGTKVSNLEFRTTVQKQEEIFPELFLNYQGQRIATGLQKFGAILGEGTEIGCNGVINPLVFLGKGSWVLPCLSLPKGVYPPASRIYSLSAAKAARL</sequence>
<feature type="domain" description="Mannose-1-phosphate guanyltransferase C-terminal" evidence="4">
    <location>
        <begin position="101"/>
        <end position="175"/>
    </location>
</feature>
<organism evidence="5 6">
    <name type="scientific">Candidatus Lambdaproteobacteria bacterium RIFOXYD2_FULL_56_26</name>
    <dbReference type="NCBI Taxonomy" id="1817773"/>
    <lineage>
        <taxon>Bacteria</taxon>
        <taxon>Pseudomonadati</taxon>
        <taxon>Pseudomonadota</taxon>
        <taxon>Candidatus Lambdaproteobacteria</taxon>
    </lineage>
</organism>
<dbReference type="Gene3D" id="2.160.10.10">
    <property type="entry name" value="Hexapeptide repeat proteins"/>
    <property type="match status" value="1"/>
</dbReference>
<keyword evidence="3" id="KW-0012">Acyltransferase</keyword>
<dbReference type="EMBL" id="MFNF01000040">
    <property type="protein sequence ID" value="OGH01035.1"/>
    <property type="molecule type" value="Genomic_DNA"/>
</dbReference>
<proteinExistence type="predicted"/>
<dbReference type="InterPro" id="IPR050065">
    <property type="entry name" value="GlmU-like"/>
</dbReference>
<evidence type="ECO:0000256" key="1">
    <source>
        <dbReference type="ARBA" id="ARBA00022679"/>
    </source>
</evidence>
<accession>A0A1F6GSC9</accession>
<keyword evidence="2" id="KW-0677">Repeat</keyword>
<evidence type="ECO:0000256" key="3">
    <source>
        <dbReference type="ARBA" id="ARBA00023315"/>
    </source>
</evidence>
<reference evidence="5 6" key="1">
    <citation type="journal article" date="2016" name="Nat. Commun.">
        <title>Thousands of microbial genomes shed light on interconnected biogeochemical processes in an aquifer system.</title>
        <authorList>
            <person name="Anantharaman K."/>
            <person name="Brown C.T."/>
            <person name="Hug L.A."/>
            <person name="Sharon I."/>
            <person name="Castelle C.J."/>
            <person name="Probst A.J."/>
            <person name="Thomas B.C."/>
            <person name="Singh A."/>
            <person name="Wilkins M.J."/>
            <person name="Karaoz U."/>
            <person name="Brodie E.L."/>
            <person name="Williams K.H."/>
            <person name="Hubbard S.S."/>
            <person name="Banfield J.F."/>
        </authorList>
    </citation>
    <scope>NUCLEOTIDE SEQUENCE [LARGE SCALE GENOMIC DNA]</scope>
</reference>
<comment type="caution">
    <text evidence="5">The sequence shown here is derived from an EMBL/GenBank/DDBJ whole genome shotgun (WGS) entry which is preliminary data.</text>
</comment>
<dbReference type="GO" id="GO:0016779">
    <property type="term" value="F:nucleotidyltransferase activity"/>
    <property type="evidence" value="ECO:0007669"/>
    <property type="project" value="UniProtKB-ARBA"/>
</dbReference>
<dbReference type="InterPro" id="IPR011004">
    <property type="entry name" value="Trimer_LpxA-like_sf"/>
</dbReference>
<dbReference type="GO" id="GO:0016746">
    <property type="term" value="F:acyltransferase activity"/>
    <property type="evidence" value="ECO:0007669"/>
    <property type="project" value="UniProtKB-KW"/>
</dbReference>
<dbReference type="Proteomes" id="UP000177583">
    <property type="component" value="Unassembled WGS sequence"/>
</dbReference>
<name>A0A1F6GSC9_9PROT</name>
<dbReference type="PANTHER" id="PTHR43584">
    <property type="entry name" value="NUCLEOTIDYL TRANSFERASE"/>
    <property type="match status" value="1"/>
</dbReference>
<dbReference type="Pfam" id="PF25087">
    <property type="entry name" value="GMPPB_C"/>
    <property type="match status" value="1"/>
</dbReference>
<dbReference type="InterPro" id="IPR056729">
    <property type="entry name" value="GMPPB_C"/>
</dbReference>
<evidence type="ECO:0000313" key="5">
    <source>
        <dbReference type="EMBL" id="OGH01035.1"/>
    </source>
</evidence>
<evidence type="ECO:0000313" key="6">
    <source>
        <dbReference type="Proteomes" id="UP000177583"/>
    </source>
</evidence>
<gene>
    <name evidence="5" type="ORF">A2557_00350</name>
</gene>
<dbReference type="PANTHER" id="PTHR43584:SF8">
    <property type="entry name" value="N-ACETYLMURAMATE ALPHA-1-PHOSPHATE URIDYLYLTRANSFERASE"/>
    <property type="match status" value="1"/>
</dbReference>